<dbReference type="EnsemblMetazoa" id="XM_016987462">
    <property type="protein sequence ID" value="XP_016842951"/>
    <property type="gene ID" value="LOC116415702"/>
</dbReference>
<accession>A0A7M7J225</accession>
<dbReference type="RefSeq" id="XP_016842951.1">
    <property type="nucleotide sequence ID" value="XM_016987462.2"/>
</dbReference>
<sequence>MLLIEVVLASVRSFGGTAVGTCRQAVSAYCLICCGAVYSGGVVASAVGVGIPSTVSRVLYCAGSTPLPRIARATVRSFPSSALHSDRSCGVGVFPCVVCEVASSIGRNESWRYP</sequence>
<proteinExistence type="predicted"/>
<dbReference type="KEGG" id="nvi:116415702"/>
<dbReference type="GeneID" id="116415702"/>
<keyword evidence="2" id="KW-1185">Reference proteome</keyword>
<name>A0A7M7J225_NASVI</name>
<protein>
    <submittedName>
        <fullName evidence="1">Uncharacterized protein</fullName>
    </submittedName>
</protein>
<dbReference type="InParanoid" id="A0A7M7J225"/>
<organism evidence="1 2">
    <name type="scientific">Nasonia vitripennis</name>
    <name type="common">Parasitic wasp</name>
    <dbReference type="NCBI Taxonomy" id="7425"/>
    <lineage>
        <taxon>Eukaryota</taxon>
        <taxon>Metazoa</taxon>
        <taxon>Ecdysozoa</taxon>
        <taxon>Arthropoda</taxon>
        <taxon>Hexapoda</taxon>
        <taxon>Insecta</taxon>
        <taxon>Pterygota</taxon>
        <taxon>Neoptera</taxon>
        <taxon>Endopterygota</taxon>
        <taxon>Hymenoptera</taxon>
        <taxon>Apocrita</taxon>
        <taxon>Proctotrupomorpha</taxon>
        <taxon>Chalcidoidea</taxon>
        <taxon>Pteromalidae</taxon>
        <taxon>Pteromalinae</taxon>
        <taxon>Nasonia</taxon>
    </lineage>
</organism>
<reference evidence="1" key="1">
    <citation type="submission" date="2021-01" db="UniProtKB">
        <authorList>
            <consortium name="EnsemblMetazoa"/>
        </authorList>
    </citation>
    <scope>IDENTIFICATION</scope>
</reference>
<dbReference type="Proteomes" id="UP000002358">
    <property type="component" value="Unassembled WGS sequence"/>
</dbReference>
<evidence type="ECO:0000313" key="2">
    <source>
        <dbReference type="Proteomes" id="UP000002358"/>
    </source>
</evidence>
<dbReference type="AlphaFoldDB" id="A0A7M7J225"/>
<evidence type="ECO:0000313" key="1">
    <source>
        <dbReference type="EnsemblMetazoa" id="XP_016842951"/>
    </source>
</evidence>